<evidence type="ECO:0008006" key="4">
    <source>
        <dbReference type="Google" id="ProtNLM"/>
    </source>
</evidence>
<keyword evidence="3" id="KW-1185">Reference proteome</keyword>
<feature type="region of interest" description="Disordered" evidence="1">
    <location>
        <begin position="237"/>
        <end position="292"/>
    </location>
</feature>
<feature type="region of interest" description="Disordered" evidence="1">
    <location>
        <begin position="194"/>
        <end position="223"/>
    </location>
</feature>
<evidence type="ECO:0000313" key="2">
    <source>
        <dbReference type="EMBL" id="MBB5983983.1"/>
    </source>
</evidence>
<dbReference type="RefSeq" id="WP_184845012.1">
    <property type="nucleotide sequence ID" value="NZ_BAAAVN010000031.1"/>
</dbReference>
<comment type="caution">
    <text evidence="2">The sequence shown here is derived from an EMBL/GenBank/DDBJ whole genome shotgun (WGS) entry which is preliminary data.</text>
</comment>
<reference evidence="2 3" key="1">
    <citation type="submission" date="2020-08" db="EMBL/GenBank/DDBJ databases">
        <title>Sequencing the genomes of 1000 actinobacteria strains.</title>
        <authorList>
            <person name="Klenk H.-P."/>
        </authorList>
    </citation>
    <scope>NUCLEOTIDE SEQUENCE [LARGE SCALE GENOMIC DNA]</scope>
    <source>
        <strain evidence="2 3">DSM 17294</strain>
    </source>
</reference>
<accession>A0A841DZJ8</accession>
<protein>
    <recommendedName>
        <fullName evidence="4">Helix-turn-helix domain-containing protein</fullName>
    </recommendedName>
</protein>
<dbReference type="EMBL" id="JACHNF010000002">
    <property type="protein sequence ID" value="MBB5983983.1"/>
    <property type="molecule type" value="Genomic_DNA"/>
</dbReference>
<dbReference type="AlphaFoldDB" id="A0A841DZJ8"/>
<dbReference type="Proteomes" id="UP000558997">
    <property type="component" value="Unassembled WGS sequence"/>
</dbReference>
<feature type="region of interest" description="Disordered" evidence="1">
    <location>
        <begin position="326"/>
        <end position="360"/>
    </location>
</feature>
<evidence type="ECO:0000256" key="1">
    <source>
        <dbReference type="SAM" id="MobiDB-lite"/>
    </source>
</evidence>
<evidence type="ECO:0000313" key="3">
    <source>
        <dbReference type="Proteomes" id="UP000558997"/>
    </source>
</evidence>
<proteinExistence type="predicted"/>
<organism evidence="2 3">
    <name type="scientific">Kribbella solani</name>
    <dbReference type="NCBI Taxonomy" id="236067"/>
    <lineage>
        <taxon>Bacteria</taxon>
        <taxon>Bacillati</taxon>
        <taxon>Actinomycetota</taxon>
        <taxon>Actinomycetes</taxon>
        <taxon>Propionibacteriales</taxon>
        <taxon>Kribbellaceae</taxon>
        <taxon>Kribbella</taxon>
    </lineage>
</organism>
<gene>
    <name evidence="2" type="ORF">HDA44_007398</name>
</gene>
<name>A0A841DZJ8_9ACTN</name>
<feature type="compositionally biased region" description="Gly residues" evidence="1">
    <location>
        <begin position="339"/>
        <end position="352"/>
    </location>
</feature>
<sequence>MAITGAAQLHKHFVAGRADIRVAGHQVREKGHAAFYRFRGNRSEIIREVREGLYAKLPVWAHRDQWLLAVELAVASFPEVIHGVVGKRMLAKFVVMVASVADDATGRRCRYVYAELARALGVHVETVRQCWRALERFGLAVQVERSLAFSYQYRMQLWRQGIQQRGHTPEYALVVPAAYAQAMVTGEHPGVLLAQDPAYADPSDSPATSPAAGPGQASQTQPELMPWQKLHAALSQLRSTVPRPSSAAPAHQPSEPLQEPTEPVPTATPDSTVHSPARPANRPVDNCRRDPFGKLRNVDILGLPRSGTQKPFSTCLSLVSSVPHEVKSSAARADHRGGRSGTGRSGGPGKPKGTGKREKRCDSWFGVHRDIAVVLTAPTSRVLWLRGVKPGFVQTHLKRFTVPGLPRVWRPDDFVTAFDLINKRQGRYSPGSNRASMTREDRNAAAAADAGAIGSPIAILQWYLDQLDPVNDHPRFHPDGEDHKARWIGRREAVAAENAEIAATGRALDAPDRAATTAAWAAEARRQAGLPAQTSPRNRHLKLIVTNRKDGHGE</sequence>
<feature type="compositionally biased region" description="Basic and acidic residues" evidence="1">
    <location>
        <begin position="326"/>
        <end position="337"/>
    </location>
</feature>